<evidence type="ECO:0000256" key="3">
    <source>
        <dbReference type="ARBA" id="ARBA00022576"/>
    </source>
</evidence>
<evidence type="ECO:0000256" key="1">
    <source>
        <dbReference type="ARBA" id="ARBA00008609"/>
    </source>
</evidence>
<evidence type="ECO:0000313" key="11">
    <source>
        <dbReference type="Proteomes" id="UP001470230"/>
    </source>
</evidence>
<comment type="subcellular location">
    <subcellularLocation>
        <location evidence="7">Mitochondrion</location>
    </subcellularLocation>
</comment>
<dbReference type="PIRSF" id="PIRSF006487">
    <property type="entry name" value="GcvT"/>
    <property type="match status" value="1"/>
</dbReference>
<dbReference type="EMBL" id="JAPFFF010000009">
    <property type="protein sequence ID" value="KAK8883237.1"/>
    <property type="molecule type" value="Genomic_DNA"/>
</dbReference>
<evidence type="ECO:0000256" key="5">
    <source>
        <dbReference type="ARBA" id="ARBA00031395"/>
    </source>
</evidence>
<sequence>MFRNFFRRKVSNTANSLLKLALNQFHIDHGANMVPYAGYSFPNYYQRGPVAEHLSCRKECALFDASYYGQYLITGSDREEFLKNLMPLSFPYEPDNSVQRSLITNDNGGIIDDCVVVSRVDNTTFLVVNGISLKKDDEHLQEQLETFKAYEKNVDVVFLKGSSLLSLQGPKSSLVLNKLCSTSIAKLPYMSSIQNKIDGINVWISRSGFTGEDGFEISIEKPEDAVRIAQIISEQKEVSLAGLKARNSLRIEAGLPFYGTELDEETTPLEAGLESLISKERQNGFPPFFGGKKILDEIKDHKKARDRRLVGLLFDTHDVASSNGCKIYNDSGRKEIGKVTSGVISPVLKRGIAMAYVSTICAKSKRQEHVNVEIENQKYPAVIVPMPFIRTNYYRG</sequence>
<dbReference type="SUPFAM" id="SSF101790">
    <property type="entry name" value="Aminomethyltransferase beta-barrel domain"/>
    <property type="match status" value="1"/>
</dbReference>
<evidence type="ECO:0000256" key="7">
    <source>
        <dbReference type="RuleBase" id="RU003981"/>
    </source>
</evidence>
<dbReference type="Gene3D" id="3.30.70.1400">
    <property type="entry name" value="Aminomethyltransferase beta-barrel domains"/>
    <property type="match status" value="1"/>
</dbReference>
<proteinExistence type="inferred from homology"/>
<feature type="domain" description="Aminomethyltransferase C-terminal" evidence="9">
    <location>
        <begin position="307"/>
        <end position="388"/>
    </location>
</feature>
<dbReference type="InterPro" id="IPR006222">
    <property type="entry name" value="GCVT_N"/>
</dbReference>
<accession>A0ABR2JWI1</accession>
<dbReference type="InterPro" id="IPR006223">
    <property type="entry name" value="GcvT"/>
</dbReference>
<evidence type="ECO:0000259" key="8">
    <source>
        <dbReference type="Pfam" id="PF01571"/>
    </source>
</evidence>
<dbReference type="InterPro" id="IPR027266">
    <property type="entry name" value="TrmE/GcvT-like"/>
</dbReference>
<dbReference type="EC" id="2.1.2.10" evidence="2 7"/>
<dbReference type="PANTHER" id="PTHR43757:SF2">
    <property type="entry name" value="AMINOMETHYLTRANSFERASE, MITOCHONDRIAL"/>
    <property type="match status" value="1"/>
</dbReference>
<reference evidence="10 11" key="1">
    <citation type="submission" date="2024-04" db="EMBL/GenBank/DDBJ databases">
        <title>Tritrichomonas musculus Genome.</title>
        <authorList>
            <person name="Alves-Ferreira E."/>
            <person name="Grigg M."/>
            <person name="Lorenzi H."/>
            <person name="Galac M."/>
        </authorList>
    </citation>
    <scope>NUCLEOTIDE SEQUENCE [LARGE SCALE GENOMIC DNA]</scope>
    <source>
        <strain evidence="10 11">EAF2021</strain>
    </source>
</reference>
<comment type="catalytic activity">
    <reaction evidence="6 7">
        <text>N(6)-[(R)-S(8)-aminomethyldihydrolipoyl]-L-lysyl-[protein] + (6S)-5,6,7,8-tetrahydrofolate = N(6)-[(R)-dihydrolipoyl]-L-lysyl-[protein] + (6R)-5,10-methylene-5,6,7,8-tetrahydrofolate + NH4(+)</text>
        <dbReference type="Rhea" id="RHEA:16945"/>
        <dbReference type="Rhea" id="RHEA-COMP:10475"/>
        <dbReference type="Rhea" id="RHEA-COMP:10492"/>
        <dbReference type="ChEBI" id="CHEBI:15636"/>
        <dbReference type="ChEBI" id="CHEBI:28938"/>
        <dbReference type="ChEBI" id="CHEBI:57453"/>
        <dbReference type="ChEBI" id="CHEBI:83100"/>
        <dbReference type="ChEBI" id="CHEBI:83143"/>
        <dbReference type="EC" id="2.1.2.10"/>
    </reaction>
</comment>
<dbReference type="InterPro" id="IPR013977">
    <property type="entry name" value="GcvT_C"/>
</dbReference>
<keyword evidence="4 7" id="KW-0808">Transferase</keyword>
<feature type="domain" description="GCVT N-terminal" evidence="8">
    <location>
        <begin position="23"/>
        <end position="279"/>
    </location>
</feature>
<comment type="caution">
    <text evidence="10">The sequence shown here is derived from an EMBL/GenBank/DDBJ whole genome shotgun (WGS) entry which is preliminary data.</text>
</comment>
<dbReference type="Gene3D" id="4.10.1250.10">
    <property type="entry name" value="Aminomethyltransferase fragment"/>
    <property type="match status" value="1"/>
</dbReference>
<evidence type="ECO:0000256" key="2">
    <source>
        <dbReference type="ARBA" id="ARBA00012616"/>
    </source>
</evidence>
<comment type="function">
    <text evidence="7">The glycine cleavage system catalyzes the degradation of glycine.</text>
</comment>
<dbReference type="Pfam" id="PF01571">
    <property type="entry name" value="GCV_T"/>
    <property type="match status" value="1"/>
</dbReference>
<evidence type="ECO:0000256" key="6">
    <source>
        <dbReference type="ARBA" id="ARBA00047665"/>
    </source>
</evidence>
<comment type="subunit">
    <text evidence="7">The glycine cleavage system is composed of four proteins: P, T, L and H.</text>
</comment>
<dbReference type="SUPFAM" id="SSF103025">
    <property type="entry name" value="Folate-binding domain"/>
    <property type="match status" value="1"/>
</dbReference>
<dbReference type="Gene3D" id="3.30.1360.120">
    <property type="entry name" value="Probable tRNA modification gtpase trme, domain 1"/>
    <property type="match status" value="1"/>
</dbReference>
<name>A0ABR2JWI1_9EUKA</name>
<dbReference type="InterPro" id="IPR029043">
    <property type="entry name" value="GcvT/YgfZ_C"/>
</dbReference>
<dbReference type="Pfam" id="PF08669">
    <property type="entry name" value="GCV_T_C"/>
    <property type="match status" value="1"/>
</dbReference>
<dbReference type="NCBIfam" id="TIGR00528">
    <property type="entry name" value="gcvT"/>
    <property type="match status" value="1"/>
</dbReference>
<dbReference type="InterPro" id="IPR028896">
    <property type="entry name" value="GcvT/YgfZ/DmdA"/>
</dbReference>
<dbReference type="Proteomes" id="UP001470230">
    <property type="component" value="Unassembled WGS sequence"/>
</dbReference>
<dbReference type="Gene3D" id="2.40.30.110">
    <property type="entry name" value="Aminomethyltransferase beta-barrel domains"/>
    <property type="match status" value="1"/>
</dbReference>
<protein>
    <recommendedName>
        <fullName evidence="2 7">Aminomethyltransferase</fullName>
        <ecNumber evidence="2 7">2.1.2.10</ecNumber>
    </recommendedName>
    <alternativeName>
        <fullName evidence="5 7">Glycine cleavage system T protein</fullName>
    </alternativeName>
</protein>
<keyword evidence="3 7" id="KW-0032">Aminotransferase</keyword>
<dbReference type="PANTHER" id="PTHR43757">
    <property type="entry name" value="AMINOMETHYLTRANSFERASE"/>
    <property type="match status" value="1"/>
</dbReference>
<evidence type="ECO:0000256" key="4">
    <source>
        <dbReference type="ARBA" id="ARBA00022679"/>
    </source>
</evidence>
<keyword evidence="7" id="KW-0496">Mitochondrion</keyword>
<evidence type="ECO:0000259" key="9">
    <source>
        <dbReference type="Pfam" id="PF08669"/>
    </source>
</evidence>
<organism evidence="10 11">
    <name type="scientific">Tritrichomonas musculus</name>
    <dbReference type="NCBI Taxonomy" id="1915356"/>
    <lineage>
        <taxon>Eukaryota</taxon>
        <taxon>Metamonada</taxon>
        <taxon>Parabasalia</taxon>
        <taxon>Tritrichomonadida</taxon>
        <taxon>Tritrichomonadidae</taxon>
        <taxon>Tritrichomonas</taxon>
    </lineage>
</organism>
<keyword evidence="11" id="KW-1185">Reference proteome</keyword>
<comment type="similarity">
    <text evidence="1 7">Belongs to the GcvT family.</text>
</comment>
<gene>
    <name evidence="10" type="ORF">M9Y10_045888</name>
</gene>
<evidence type="ECO:0000313" key="10">
    <source>
        <dbReference type="EMBL" id="KAK8883237.1"/>
    </source>
</evidence>
<keyword evidence="7" id="KW-0809">Transit peptide</keyword>